<feature type="region of interest" description="Disordered" evidence="1">
    <location>
        <begin position="117"/>
        <end position="143"/>
    </location>
</feature>
<organism evidence="3">
    <name type="scientific">Salpingoeca rosetta (strain ATCC 50818 / BSB-021)</name>
    <dbReference type="NCBI Taxonomy" id="946362"/>
    <lineage>
        <taxon>Eukaryota</taxon>
        <taxon>Choanoflagellata</taxon>
        <taxon>Craspedida</taxon>
        <taxon>Salpingoecidae</taxon>
        <taxon>Salpingoeca</taxon>
    </lineage>
</organism>
<evidence type="ECO:0000313" key="2">
    <source>
        <dbReference type="EMBL" id="EGD72380.1"/>
    </source>
</evidence>
<name>F2TWD4_SALR5</name>
<sequence>MDNALPGPNARSLLAKLVDWLRAFEEQEERHRVLWRDAATVARLTLVNDAIMAIRTRQSAGRIQRLVGELQLCAWCAAPLASCDNCQRQRLPGSHEDDADELSRYRRFRLPAIRITRACPHDNEPRPQPPTPAATGGKGQQQR</sequence>
<dbReference type="KEGG" id="sre:PTSG_00399"/>
<proteinExistence type="predicted"/>
<dbReference type="Proteomes" id="UP000007799">
    <property type="component" value="Unassembled WGS sequence"/>
</dbReference>
<reference evidence="2" key="1">
    <citation type="submission" date="2009-08" db="EMBL/GenBank/DDBJ databases">
        <title>Annotation of Salpingoeca rosetta.</title>
        <authorList>
            <consortium name="The Broad Institute Genome Sequencing Platform"/>
            <person name="Russ C."/>
            <person name="Cuomo C."/>
            <person name="Burger G."/>
            <person name="Gray M.W."/>
            <person name="Holland P.W.H."/>
            <person name="King N."/>
            <person name="Lang F.B.F."/>
            <person name="Roger A.J."/>
            <person name="Ruiz-Trillo I."/>
            <person name="Young S.K."/>
            <person name="Zeng Q."/>
            <person name="Gargeya S."/>
            <person name="Alvarado L."/>
            <person name="Berlin A."/>
            <person name="Chapman S.B."/>
            <person name="Chen Z."/>
            <person name="Freedman E."/>
            <person name="Gellesch M."/>
            <person name="Goldberg J."/>
            <person name="Griggs A."/>
            <person name="Gujja S."/>
            <person name="Heilman E."/>
            <person name="Heiman D."/>
            <person name="Howarth C."/>
            <person name="Mehta T."/>
            <person name="Neiman D."/>
            <person name="Pearson M."/>
            <person name="Roberts A."/>
            <person name="Saif S."/>
            <person name="Shea T."/>
            <person name="Shenoy N."/>
            <person name="Sisk P."/>
            <person name="Stolte C."/>
            <person name="Sykes S."/>
            <person name="White J."/>
            <person name="Yandava C."/>
            <person name="Haas B."/>
            <person name="Nusbaum C."/>
            <person name="Birren B."/>
        </authorList>
    </citation>
    <scope>NUCLEOTIDE SEQUENCE [LARGE SCALE GENOMIC DNA]</scope>
    <source>
        <strain evidence="2">ATCC 50818</strain>
    </source>
</reference>
<dbReference type="GeneID" id="16067711"/>
<gene>
    <name evidence="2" type="ORF">PTSG_00399</name>
</gene>
<dbReference type="InParanoid" id="F2TWD4"/>
<evidence type="ECO:0000313" key="3">
    <source>
        <dbReference type="Proteomes" id="UP000007799"/>
    </source>
</evidence>
<dbReference type="AlphaFoldDB" id="F2TWD4"/>
<keyword evidence="3" id="KW-1185">Reference proteome</keyword>
<evidence type="ECO:0000256" key="1">
    <source>
        <dbReference type="SAM" id="MobiDB-lite"/>
    </source>
</evidence>
<protein>
    <submittedName>
        <fullName evidence="2">Uncharacterized protein</fullName>
    </submittedName>
</protein>
<dbReference type="RefSeq" id="XP_004998949.1">
    <property type="nucleotide sequence ID" value="XM_004998892.1"/>
</dbReference>
<dbReference type="EMBL" id="GL832955">
    <property type="protein sequence ID" value="EGD72380.1"/>
    <property type="molecule type" value="Genomic_DNA"/>
</dbReference>
<accession>F2TWD4</accession>